<dbReference type="EMBL" id="ML170261">
    <property type="protein sequence ID" value="TDL15821.1"/>
    <property type="molecule type" value="Genomic_DNA"/>
</dbReference>
<accession>A0A4Y7PLF2</accession>
<dbReference type="Proteomes" id="UP000294933">
    <property type="component" value="Unassembled WGS sequence"/>
</dbReference>
<evidence type="ECO:0008006" key="3">
    <source>
        <dbReference type="Google" id="ProtNLM"/>
    </source>
</evidence>
<proteinExistence type="predicted"/>
<reference evidence="1 2" key="1">
    <citation type="submission" date="2018-06" db="EMBL/GenBank/DDBJ databases">
        <title>A transcriptomic atlas of mushroom development highlights an independent origin of complex multicellularity.</title>
        <authorList>
            <consortium name="DOE Joint Genome Institute"/>
            <person name="Krizsan K."/>
            <person name="Almasi E."/>
            <person name="Merenyi Z."/>
            <person name="Sahu N."/>
            <person name="Viragh M."/>
            <person name="Koszo T."/>
            <person name="Mondo S."/>
            <person name="Kiss B."/>
            <person name="Balint B."/>
            <person name="Kues U."/>
            <person name="Barry K."/>
            <person name="Hegedus J.C."/>
            <person name="Henrissat B."/>
            <person name="Johnson J."/>
            <person name="Lipzen A."/>
            <person name="Ohm R."/>
            <person name="Nagy I."/>
            <person name="Pangilinan J."/>
            <person name="Yan J."/>
            <person name="Xiong Y."/>
            <person name="Grigoriev I.V."/>
            <person name="Hibbett D.S."/>
            <person name="Nagy L.G."/>
        </authorList>
    </citation>
    <scope>NUCLEOTIDE SEQUENCE [LARGE SCALE GENOMIC DNA]</scope>
    <source>
        <strain evidence="1 2">SZMC22713</strain>
    </source>
</reference>
<sequence length="274" mass="30899">MSEDGYLMFPRPSVHRSPLVLGRVCRLWREISLMTPSLWCRIQLGDLSPTLEGYPSPRYRRDLGRDSVTLREWLRRSGNCPLSIGICYQECHETEIDFITKTNEVAILYIHRWKHFTSHLPPALFSWNVIFPILETAKPVLEGLHLIAAHCFEESDSSSSHFKPHHIVPSMGDSASMILTGHHNIRSLVLTSAMMNLERFKLCISHCPLLEKVEVVGHNDPSLLTAATFNPAYTLLHLTQIDLGALDGAIGPFLDVLSCPVLERILVAQGLYLP</sequence>
<evidence type="ECO:0000313" key="2">
    <source>
        <dbReference type="Proteomes" id="UP000294933"/>
    </source>
</evidence>
<dbReference type="VEuPathDB" id="FungiDB:BD410DRAFT_808618"/>
<evidence type="ECO:0000313" key="1">
    <source>
        <dbReference type="EMBL" id="TDL15821.1"/>
    </source>
</evidence>
<dbReference type="STRING" id="50990.A0A4Y7PLF2"/>
<protein>
    <recommendedName>
        <fullName evidence="3">F-box domain-containing protein</fullName>
    </recommendedName>
</protein>
<dbReference type="AlphaFoldDB" id="A0A4Y7PLF2"/>
<keyword evidence="2" id="KW-1185">Reference proteome</keyword>
<organism evidence="1 2">
    <name type="scientific">Rickenella mellea</name>
    <dbReference type="NCBI Taxonomy" id="50990"/>
    <lineage>
        <taxon>Eukaryota</taxon>
        <taxon>Fungi</taxon>
        <taxon>Dikarya</taxon>
        <taxon>Basidiomycota</taxon>
        <taxon>Agaricomycotina</taxon>
        <taxon>Agaricomycetes</taxon>
        <taxon>Hymenochaetales</taxon>
        <taxon>Rickenellaceae</taxon>
        <taxon>Rickenella</taxon>
    </lineage>
</organism>
<name>A0A4Y7PLF2_9AGAM</name>
<gene>
    <name evidence="1" type="ORF">BD410DRAFT_808618</name>
</gene>
<dbReference type="OrthoDB" id="3217549at2759"/>